<name>A0AAD9YV98_COLKA</name>
<proteinExistence type="predicted"/>
<keyword evidence="2" id="KW-1185">Reference proteome</keyword>
<accession>A0AAD9YV98</accession>
<dbReference type="Proteomes" id="UP001281614">
    <property type="component" value="Unassembled WGS sequence"/>
</dbReference>
<reference evidence="1" key="1">
    <citation type="submission" date="2023-02" db="EMBL/GenBank/DDBJ databases">
        <title>Colletotrichum kahawae CIFC_Que2 genome sequencing and assembly.</title>
        <authorList>
            <person name="Baroncelli R."/>
        </authorList>
    </citation>
    <scope>NUCLEOTIDE SEQUENCE</scope>
    <source>
        <strain evidence="1">CIFC_Que2</strain>
    </source>
</reference>
<dbReference type="AlphaFoldDB" id="A0AAD9YV98"/>
<evidence type="ECO:0000313" key="2">
    <source>
        <dbReference type="Proteomes" id="UP001281614"/>
    </source>
</evidence>
<protein>
    <submittedName>
        <fullName evidence="1">Uncharacterized protein</fullName>
    </submittedName>
</protein>
<organism evidence="1 2">
    <name type="scientific">Colletotrichum kahawae</name>
    <name type="common">Coffee berry disease fungus</name>
    <dbReference type="NCBI Taxonomy" id="34407"/>
    <lineage>
        <taxon>Eukaryota</taxon>
        <taxon>Fungi</taxon>
        <taxon>Dikarya</taxon>
        <taxon>Ascomycota</taxon>
        <taxon>Pezizomycotina</taxon>
        <taxon>Sordariomycetes</taxon>
        <taxon>Hypocreomycetidae</taxon>
        <taxon>Glomerellales</taxon>
        <taxon>Glomerellaceae</taxon>
        <taxon>Colletotrichum</taxon>
        <taxon>Colletotrichum gloeosporioides species complex</taxon>
    </lineage>
</organism>
<dbReference type="EMBL" id="VYYT01000001">
    <property type="protein sequence ID" value="KAK2780561.1"/>
    <property type="molecule type" value="Genomic_DNA"/>
</dbReference>
<evidence type="ECO:0000313" key="1">
    <source>
        <dbReference type="EMBL" id="KAK2780561.1"/>
    </source>
</evidence>
<gene>
    <name evidence="1" type="ORF">CKAH01_00505</name>
</gene>
<sequence>MPPQAGMAPALPWLYPSPKPFLVGLRLVSMEPETFSKEAQLQFTIIPSSMESKRSSKALCPPAVLSRA</sequence>
<comment type="caution">
    <text evidence="1">The sequence shown here is derived from an EMBL/GenBank/DDBJ whole genome shotgun (WGS) entry which is preliminary data.</text>
</comment>